<sequence>MLTLTHVENSNILEFTLDGDFSRADFDQVAQQMEALIDQYGTIKLIEIVRSIGSIEPSALWEDFKFAPKHLKHFSQVAVVADQKWIGWLSKMVKPMIPGEVRHFELSQLQQARDWIHGVEPVTV</sequence>
<accession>A0A1I6XYD9</accession>
<dbReference type="Gene3D" id="3.40.50.10600">
    <property type="entry name" value="SpoIIaa-like domains"/>
    <property type="match status" value="1"/>
</dbReference>
<dbReference type="AlphaFoldDB" id="A0A1I6XYD9"/>
<dbReference type="InterPro" id="IPR036513">
    <property type="entry name" value="STAS_dom_sf"/>
</dbReference>
<evidence type="ECO:0000313" key="2">
    <source>
        <dbReference type="EMBL" id="VEV99606.1"/>
    </source>
</evidence>
<proteinExistence type="predicted"/>
<dbReference type="EMBL" id="LR215729">
    <property type="protein sequence ID" value="VEV99606.1"/>
    <property type="molecule type" value="Genomic_DNA"/>
</dbReference>
<dbReference type="RefSeq" id="WP_090508652.1">
    <property type="nucleotide sequence ID" value="NZ_FPBC01000001.1"/>
</dbReference>
<dbReference type="SUPFAM" id="SSF52091">
    <property type="entry name" value="SpoIIaa-like"/>
    <property type="match status" value="1"/>
</dbReference>
<dbReference type="InterPro" id="IPR038396">
    <property type="entry name" value="SpoIIAA-like_sf"/>
</dbReference>
<name>A0A1I6XYD9_9PSED</name>
<reference evidence="1" key="1">
    <citation type="submission" date="2019-02" db="EMBL/GenBank/DDBJ databases">
        <authorList>
            <consortium name="Genoscope - CEA"/>
            <person name="William W."/>
        </authorList>
    </citation>
    <scope>NUCLEOTIDE SEQUENCE [LARGE SCALE GENOMIC DNA]</scope>
    <source>
        <strain evidence="1">YSy11</strain>
    </source>
</reference>
<protein>
    <submittedName>
        <fullName evidence="1">Uncharacterized protein</fullName>
    </submittedName>
</protein>
<organism evidence="1">
    <name type="scientific">Pseudomonas marincola</name>
    <dbReference type="NCBI Taxonomy" id="437900"/>
    <lineage>
        <taxon>Bacteria</taxon>
        <taxon>Pseudomonadati</taxon>
        <taxon>Pseudomonadota</taxon>
        <taxon>Gammaproteobacteria</taxon>
        <taxon>Pseudomonadales</taxon>
        <taxon>Pseudomonadaceae</taxon>
        <taxon>Pseudomonas</taxon>
    </lineage>
</organism>
<dbReference type="Pfam" id="PF11964">
    <property type="entry name" value="SpoIIAA-like"/>
    <property type="match status" value="1"/>
</dbReference>
<dbReference type="STRING" id="437900.GCA_001940335_00950"/>
<evidence type="ECO:0000313" key="1">
    <source>
        <dbReference type="EMBL" id="VEV95094.1"/>
    </source>
</evidence>
<gene>
    <name evidence="1" type="ORF">PMYSY11_0047</name>
    <name evidence="2" type="ORF">PMYSY11_4563</name>
</gene>
<dbReference type="EMBL" id="LR215729">
    <property type="protein sequence ID" value="VEV95094.1"/>
    <property type="molecule type" value="Genomic_DNA"/>
</dbReference>
<dbReference type="InterPro" id="IPR021866">
    <property type="entry name" value="SpoIIAA-like"/>
</dbReference>